<gene>
    <name evidence="2" type="ORF">CTI12_AA480130</name>
</gene>
<sequence>MKIKRKAVPNKVAKDIPLEVSQSLGCRGVHNNEASGSTSVDRLGVNYVVGHSSLPVSCPVASAGIQNSVGGSFSIRDVVVPCSSTTAAAMEIGEASGGYGIVFVGQDVGFNTERFLPVLPLCNAGSPAFVPAQAATINDITGGVGSLEPAAHVPMLLDFSTGSVAPLANLDAWAVANDPAGSQRSGVPLRIRRRAGRVRSSRRRVHTSNDQRRMDEPDGPPMQGPVAPPQRDGPPLEYRCFRRCDQICQHCGALFWLEEKRSGLAASVAPQYRRCCSAGRESIIEGLINFLNDNNALVKLFRTVRDKLQEADIPNFSIRLFGVSGANQYELPTADGIGAIVYEGGPETITDYDIVIQRHSGEPESVNKLHPAYMALQFPLLFIHGEEGYHLKLTPRDLQGHDEQEPKKMSMKAYYARKNQPLVMFKKMEEKNCGEEESQET</sequence>
<dbReference type="PANTHER" id="PTHR45786">
    <property type="entry name" value="DNA BINDING PROTEIN-LIKE"/>
    <property type="match status" value="1"/>
</dbReference>
<evidence type="ECO:0000256" key="1">
    <source>
        <dbReference type="SAM" id="MobiDB-lite"/>
    </source>
</evidence>
<evidence type="ECO:0000313" key="2">
    <source>
        <dbReference type="EMBL" id="PWA49439.1"/>
    </source>
</evidence>
<accession>A0A2U1LKB6</accession>
<dbReference type="EMBL" id="PKPP01008928">
    <property type="protein sequence ID" value="PWA49439.1"/>
    <property type="molecule type" value="Genomic_DNA"/>
</dbReference>
<evidence type="ECO:0008006" key="4">
    <source>
        <dbReference type="Google" id="ProtNLM"/>
    </source>
</evidence>
<name>A0A2U1LKB6_ARTAN</name>
<protein>
    <recommendedName>
        <fullName evidence="4">Helitron helicase-like domain-containing protein</fullName>
    </recommendedName>
</protein>
<keyword evidence="3" id="KW-1185">Reference proteome</keyword>
<organism evidence="2 3">
    <name type="scientific">Artemisia annua</name>
    <name type="common">Sweet wormwood</name>
    <dbReference type="NCBI Taxonomy" id="35608"/>
    <lineage>
        <taxon>Eukaryota</taxon>
        <taxon>Viridiplantae</taxon>
        <taxon>Streptophyta</taxon>
        <taxon>Embryophyta</taxon>
        <taxon>Tracheophyta</taxon>
        <taxon>Spermatophyta</taxon>
        <taxon>Magnoliopsida</taxon>
        <taxon>eudicotyledons</taxon>
        <taxon>Gunneridae</taxon>
        <taxon>Pentapetalae</taxon>
        <taxon>asterids</taxon>
        <taxon>campanulids</taxon>
        <taxon>Asterales</taxon>
        <taxon>Asteraceae</taxon>
        <taxon>Asteroideae</taxon>
        <taxon>Anthemideae</taxon>
        <taxon>Artemisiinae</taxon>
        <taxon>Artemisia</taxon>
    </lineage>
</organism>
<reference evidence="2 3" key="1">
    <citation type="journal article" date="2018" name="Mol. Plant">
        <title>The genome of Artemisia annua provides insight into the evolution of Asteraceae family and artemisinin biosynthesis.</title>
        <authorList>
            <person name="Shen Q."/>
            <person name="Zhang L."/>
            <person name="Liao Z."/>
            <person name="Wang S."/>
            <person name="Yan T."/>
            <person name="Shi P."/>
            <person name="Liu M."/>
            <person name="Fu X."/>
            <person name="Pan Q."/>
            <person name="Wang Y."/>
            <person name="Lv Z."/>
            <person name="Lu X."/>
            <person name="Zhang F."/>
            <person name="Jiang W."/>
            <person name="Ma Y."/>
            <person name="Chen M."/>
            <person name="Hao X."/>
            <person name="Li L."/>
            <person name="Tang Y."/>
            <person name="Lv G."/>
            <person name="Zhou Y."/>
            <person name="Sun X."/>
            <person name="Brodelius P.E."/>
            <person name="Rose J.K.C."/>
            <person name="Tang K."/>
        </authorList>
    </citation>
    <scope>NUCLEOTIDE SEQUENCE [LARGE SCALE GENOMIC DNA]</scope>
    <source>
        <strain evidence="3">cv. Huhao1</strain>
        <tissue evidence="2">Leaf</tissue>
    </source>
</reference>
<evidence type="ECO:0000313" key="3">
    <source>
        <dbReference type="Proteomes" id="UP000245207"/>
    </source>
</evidence>
<feature type="compositionally biased region" description="Basic residues" evidence="1">
    <location>
        <begin position="191"/>
        <end position="206"/>
    </location>
</feature>
<comment type="caution">
    <text evidence="2">The sequence shown here is derived from an EMBL/GenBank/DDBJ whole genome shotgun (WGS) entry which is preliminary data.</text>
</comment>
<dbReference type="Proteomes" id="UP000245207">
    <property type="component" value="Unassembled WGS sequence"/>
</dbReference>
<dbReference type="PANTHER" id="PTHR45786:SF74">
    <property type="entry name" value="ATP-DEPENDENT DNA HELICASE"/>
    <property type="match status" value="1"/>
</dbReference>
<feature type="region of interest" description="Disordered" evidence="1">
    <location>
        <begin position="191"/>
        <end position="232"/>
    </location>
</feature>
<dbReference type="AlphaFoldDB" id="A0A2U1LKB6"/>
<proteinExistence type="predicted"/>
<feature type="compositionally biased region" description="Basic and acidic residues" evidence="1">
    <location>
        <begin position="207"/>
        <end position="216"/>
    </location>
</feature>
<feature type="compositionally biased region" description="Pro residues" evidence="1">
    <location>
        <begin position="219"/>
        <end position="232"/>
    </location>
</feature>